<name>C1MW65_MICPC</name>
<sequence>MTTDAKTVPRRAELRKVKFGNTDMMVTEVCGGTMTWGSFNDEEEDAHAQLDKLWELGVNFLDTAELYPVGWNYGALTEKWMGNWLGASSSARTRAKLYIATKVNPSTVGAEHPTRSGAHGYDEEIVLWSCQKSIERLKCGYVDLYQIHWPSRDCPLMSTPTFAPDGKNRMMPFFDRGTQEDFDRTVRSIKTLFERGLIKHWGVSNENAYGITMLCNACVKLDCPLPVSCQNDFSLLNQTYECDTYEAAYRFGVVGLPYGALAGGTLTGKYFEKTKPEYAAKDATERPLEKCRHRVMADFQPRYGSKAAMAATREIVDIAEAWGVTPTELSLAWAIGRPCNASVIIGTTTTRQVEECVGAALLDLPDALVKELDAVHEKYRNPCMYYADKEVWNAHGGAGRAAAVPEGAAVPEE</sequence>
<accession>C1MW65</accession>
<dbReference type="eggNOG" id="KOG1575">
    <property type="taxonomic scope" value="Eukaryota"/>
</dbReference>
<gene>
    <name evidence="2" type="ORF">MICPUCDRAFT_18271</name>
</gene>
<evidence type="ECO:0000313" key="2">
    <source>
        <dbReference type="EMBL" id="EEH56115.1"/>
    </source>
</evidence>
<dbReference type="InterPro" id="IPR023210">
    <property type="entry name" value="NADP_OxRdtase_dom"/>
</dbReference>
<reference evidence="2 3" key="1">
    <citation type="journal article" date="2009" name="Science">
        <title>Green evolution and dynamic adaptations revealed by genomes of the marine picoeukaryotes Micromonas.</title>
        <authorList>
            <person name="Worden A.Z."/>
            <person name="Lee J.H."/>
            <person name="Mock T."/>
            <person name="Rouze P."/>
            <person name="Simmons M.P."/>
            <person name="Aerts A.L."/>
            <person name="Allen A.E."/>
            <person name="Cuvelier M.L."/>
            <person name="Derelle E."/>
            <person name="Everett M.V."/>
            <person name="Foulon E."/>
            <person name="Grimwood J."/>
            <person name="Gundlach H."/>
            <person name="Henrissat B."/>
            <person name="Napoli C."/>
            <person name="McDonald S.M."/>
            <person name="Parker M.S."/>
            <person name="Rombauts S."/>
            <person name="Salamov A."/>
            <person name="Von Dassow P."/>
            <person name="Badger J.H."/>
            <person name="Coutinho P.M."/>
            <person name="Demir E."/>
            <person name="Dubchak I."/>
            <person name="Gentemann C."/>
            <person name="Eikrem W."/>
            <person name="Gready J.E."/>
            <person name="John U."/>
            <person name="Lanier W."/>
            <person name="Lindquist E.A."/>
            <person name="Lucas S."/>
            <person name="Mayer K.F."/>
            <person name="Moreau H."/>
            <person name="Not F."/>
            <person name="Otillar R."/>
            <person name="Panaud O."/>
            <person name="Pangilinan J."/>
            <person name="Paulsen I."/>
            <person name="Piegu B."/>
            <person name="Poliakov A."/>
            <person name="Robbens S."/>
            <person name="Schmutz J."/>
            <person name="Toulza E."/>
            <person name="Wyss T."/>
            <person name="Zelensky A."/>
            <person name="Zhou K."/>
            <person name="Armbrust E.V."/>
            <person name="Bhattacharya D."/>
            <person name="Goodenough U.W."/>
            <person name="Van de Peer Y."/>
            <person name="Grigoriev I.V."/>
        </authorList>
    </citation>
    <scope>NUCLEOTIDE SEQUENCE [LARGE SCALE GENOMIC DNA]</scope>
    <source>
        <strain evidence="2 3">CCMP1545</strain>
    </source>
</reference>
<dbReference type="KEGG" id="mpp:MICPUCDRAFT_18271"/>
<dbReference type="EMBL" id="GG663741">
    <property type="protein sequence ID" value="EEH56115.1"/>
    <property type="molecule type" value="Genomic_DNA"/>
</dbReference>
<dbReference type="SUPFAM" id="SSF51430">
    <property type="entry name" value="NAD(P)-linked oxidoreductase"/>
    <property type="match status" value="1"/>
</dbReference>
<dbReference type="PANTHER" id="PTHR43364">
    <property type="entry name" value="NADH-SPECIFIC METHYLGLYOXAL REDUCTASE-RELATED"/>
    <property type="match status" value="1"/>
</dbReference>
<organism evidence="3">
    <name type="scientific">Micromonas pusilla (strain CCMP1545)</name>
    <name type="common">Picoplanktonic green alga</name>
    <dbReference type="NCBI Taxonomy" id="564608"/>
    <lineage>
        <taxon>Eukaryota</taxon>
        <taxon>Viridiplantae</taxon>
        <taxon>Chlorophyta</taxon>
        <taxon>Mamiellophyceae</taxon>
        <taxon>Mamiellales</taxon>
        <taxon>Mamiellaceae</taxon>
        <taxon>Micromonas</taxon>
    </lineage>
</organism>
<dbReference type="Pfam" id="PF00248">
    <property type="entry name" value="Aldo_ket_red"/>
    <property type="match status" value="1"/>
</dbReference>
<dbReference type="RefSeq" id="XP_003060163.1">
    <property type="nucleotide sequence ID" value="XM_003060117.1"/>
</dbReference>
<dbReference type="AlphaFoldDB" id="C1MW65"/>
<dbReference type="Gene3D" id="3.20.20.100">
    <property type="entry name" value="NADP-dependent oxidoreductase domain"/>
    <property type="match status" value="1"/>
</dbReference>
<dbReference type="InterPro" id="IPR050523">
    <property type="entry name" value="AKR_Detox_Biosynth"/>
</dbReference>
<feature type="domain" description="NADP-dependent oxidoreductase" evidence="1">
    <location>
        <begin position="29"/>
        <end position="376"/>
    </location>
</feature>
<evidence type="ECO:0000313" key="3">
    <source>
        <dbReference type="Proteomes" id="UP000001876"/>
    </source>
</evidence>
<dbReference type="OrthoDB" id="2310150at2759"/>
<dbReference type="InterPro" id="IPR036812">
    <property type="entry name" value="NAD(P)_OxRdtase_dom_sf"/>
</dbReference>
<evidence type="ECO:0000259" key="1">
    <source>
        <dbReference type="Pfam" id="PF00248"/>
    </source>
</evidence>
<proteinExistence type="predicted"/>
<dbReference type="OMA" id="WGVSNEN"/>
<dbReference type="GeneID" id="9685308"/>
<dbReference type="PANTHER" id="PTHR43364:SF17">
    <property type="entry name" value="ALDO KETO REDUCTASE"/>
    <property type="match status" value="1"/>
</dbReference>
<dbReference type="Proteomes" id="UP000001876">
    <property type="component" value="Unassembled WGS sequence"/>
</dbReference>
<keyword evidence="3" id="KW-1185">Reference proteome</keyword>
<protein>
    <submittedName>
        <fullName evidence="2">Predicted protein</fullName>
    </submittedName>
</protein>
<dbReference type="STRING" id="564608.C1MW65"/>